<dbReference type="SUPFAM" id="SSF81383">
    <property type="entry name" value="F-box domain"/>
    <property type="match status" value="1"/>
</dbReference>
<dbReference type="SMART" id="SM00256">
    <property type="entry name" value="FBOX"/>
    <property type="match status" value="1"/>
</dbReference>
<gene>
    <name evidence="3" type="ORF">Pyn_08300</name>
</gene>
<dbReference type="PANTHER" id="PTHR35546">
    <property type="entry name" value="F-BOX PROTEIN INTERACTION DOMAIN PROTEIN-RELATED"/>
    <property type="match status" value="1"/>
</dbReference>
<dbReference type="Proteomes" id="UP000250321">
    <property type="component" value="Unassembled WGS sequence"/>
</dbReference>
<evidence type="ECO:0000256" key="1">
    <source>
        <dbReference type="SAM" id="MobiDB-lite"/>
    </source>
</evidence>
<evidence type="ECO:0000313" key="4">
    <source>
        <dbReference type="Proteomes" id="UP000250321"/>
    </source>
</evidence>
<feature type="region of interest" description="Disordered" evidence="1">
    <location>
        <begin position="14"/>
        <end position="38"/>
    </location>
</feature>
<keyword evidence="4" id="KW-1185">Reference proteome</keyword>
<feature type="domain" description="F-box" evidence="2">
    <location>
        <begin position="36"/>
        <end position="81"/>
    </location>
</feature>
<sequence length="463" mass="53712">MTMNIKSYSTMISQFPSDHQDQSEFKRLKESPRSSSSSINDLPDLALVEILCRLPLKSTFQCKCVSKSWYALMSSPYFVRLRREQHREDQRILIFSNDAKSFSDDDGAKTNFFSINKHPVFKIRTKRNFSLSFLPCYGSTGIEPLVVGTYNDLVCCCATWRNQCHYYICNPYTKQWVALPPTPRCHKEVRAGFICSLKEEDGDRKQEYYYKYKIVQIIIPDDLGDNSSFEFNLQIFCSESGKWTEAVASSPRSFCVNHLLCDAVAHNGMLYWWGIDFIIGFNPYSSDNSSTTTDVDRHIYCCRFIGKPVEEFAESFHSLNVCRGCLRISQRFCYTNPVGRTVLGFSIWEFKDDGHEVDGGRWCLLDRFYIRQIIAKDPLISKWYHGRYWEKSILVQGFDPNNDNVLYLEICEHLVKYNIHTRTLKTVTLCPYNGSTCPGKRVFSFVIPSWPTLQHQYAYACPS</sequence>
<name>A0A314XVC2_PRUYE</name>
<dbReference type="Pfam" id="PF24750">
    <property type="entry name" value="b-prop_At3g26010-like"/>
    <property type="match status" value="1"/>
</dbReference>
<dbReference type="InterPro" id="IPR056592">
    <property type="entry name" value="Beta-prop_At3g26010-like"/>
</dbReference>
<evidence type="ECO:0000313" key="3">
    <source>
        <dbReference type="EMBL" id="PQP96498.1"/>
    </source>
</evidence>
<dbReference type="PANTHER" id="PTHR35546:SF130">
    <property type="entry name" value="EXPRESSED PROTEIN"/>
    <property type="match status" value="1"/>
</dbReference>
<dbReference type="PROSITE" id="PS50181">
    <property type="entry name" value="FBOX"/>
    <property type="match status" value="1"/>
</dbReference>
<dbReference type="InterPro" id="IPR001810">
    <property type="entry name" value="F-box_dom"/>
</dbReference>
<feature type="compositionally biased region" description="Basic and acidic residues" evidence="1">
    <location>
        <begin position="18"/>
        <end position="32"/>
    </location>
</feature>
<dbReference type="InterPro" id="IPR036047">
    <property type="entry name" value="F-box-like_dom_sf"/>
</dbReference>
<comment type="caution">
    <text evidence="3">The sequence shown here is derived from an EMBL/GenBank/DDBJ whole genome shotgun (WGS) entry which is preliminary data.</text>
</comment>
<dbReference type="STRING" id="2094558.A0A314XVC2"/>
<proteinExistence type="predicted"/>
<dbReference type="OrthoDB" id="1160067at2759"/>
<organism evidence="3 4">
    <name type="scientific">Prunus yedoensis var. nudiflora</name>
    <dbReference type="NCBI Taxonomy" id="2094558"/>
    <lineage>
        <taxon>Eukaryota</taxon>
        <taxon>Viridiplantae</taxon>
        <taxon>Streptophyta</taxon>
        <taxon>Embryophyta</taxon>
        <taxon>Tracheophyta</taxon>
        <taxon>Spermatophyta</taxon>
        <taxon>Magnoliopsida</taxon>
        <taxon>eudicotyledons</taxon>
        <taxon>Gunneridae</taxon>
        <taxon>Pentapetalae</taxon>
        <taxon>rosids</taxon>
        <taxon>fabids</taxon>
        <taxon>Rosales</taxon>
        <taxon>Rosaceae</taxon>
        <taxon>Amygdaloideae</taxon>
        <taxon>Amygdaleae</taxon>
        <taxon>Prunus</taxon>
    </lineage>
</organism>
<dbReference type="CDD" id="cd22157">
    <property type="entry name" value="F-box_AtFBW1-like"/>
    <property type="match status" value="1"/>
</dbReference>
<dbReference type="InterPro" id="IPR055290">
    <property type="entry name" value="At3g26010-like"/>
</dbReference>
<evidence type="ECO:0000259" key="2">
    <source>
        <dbReference type="PROSITE" id="PS50181"/>
    </source>
</evidence>
<accession>A0A314XVC2</accession>
<protein>
    <recommendedName>
        <fullName evidence="2">F-box domain-containing protein</fullName>
    </recommendedName>
</protein>
<reference evidence="3 4" key="1">
    <citation type="submission" date="2018-02" db="EMBL/GenBank/DDBJ databases">
        <title>Draft genome of wild Prunus yedoensis var. nudiflora.</title>
        <authorList>
            <person name="Baek S."/>
            <person name="Kim J.-H."/>
            <person name="Choi K."/>
            <person name="Kim G.-B."/>
            <person name="Cho A."/>
            <person name="Jang H."/>
            <person name="Shin C.-H."/>
            <person name="Yu H.-J."/>
            <person name="Mun J.-H."/>
        </authorList>
    </citation>
    <scope>NUCLEOTIDE SEQUENCE [LARGE SCALE GENOMIC DNA]</scope>
    <source>
        <strain evidence="4">cv. Jeju island</strain>
        <tissue evidence="3">Leaf</tissue>
    </source>
</reference>
<dbReference type="Gene3D" id="1.20.1280.50">
    <property type="match status" value="1"/>
</dbReference>
<dbReference type="AlphaFoldDB" id="A0A314XVC2"/>
<dbReference type="Pfam" id="PF00646">
    <property type="entry name" value="F-box"/>
    <property type="match status" value="1"/>
</dbReference>
<dbReference type="EMBL" id="PJQY01002095">
    <property type="protein sequence ID" value="PQP96498.1"/>
    <property type="molecule type" value="Genomic_DNA"/>
</dbReference>